<reference evidence="1" key="1">
    <citation type="submission" date="2021-03" db="EMBL/GenBank/DDBJ databases">
        <authorList>
            <consortium name="DOE Joint Genome Institute"/>
            <person name="Ahrendt S."/>
            <person name="Looney B.P."/>
            <person name="Miyauchi S."/>
            <person name="Morin E."/>
            <person name="Drula E."/>
            <person name="Courty P.E."/>
            <person name="Chicoki N."/>
            <person name="Fauchery L."/>
            <person name="Kohler A."/>
            <person name="Kuo A."/>
            <person name="Labutti K."/>
            <person name="Pangilinan J."/>
            <person name="Lipzen A."/>
            <person name="Riley R."/>
            <person name="Andreopoulos W."/>
            <person name="He G."/>
            <person name="Johnson J."/>
            <person name="Barry K.W."/>
            <person name="Grigoriev I.V."/>
            <person name="Nagy L."/>
            <person name="Hibbett D."/>
            <person name="Henrissat B."/>
            <person name="Matheny P.B."/>
            <person name="Labbe J."/>
            <person name="Martin F."/>
        </authorList>
    </citation>
    <scope>NUCLEOTIDE SEQUENCE</scope>
    <source>
        <strain evidence="1">HHB10654</strain>
    </source>
</reference>
<gene>
    <name evidence="1" type="ORF">BV25DRAFT_1825435</name>
</gene>
<evidence type="ECO:0000313" key="1">
    <source>
        <dbReference type="EMBL" id="KAI0062443.1"/>
    </source>
</evidence>
<name>A0ACB8T0Z8_9AGAM</name>
<evidence type="ECO:0000313" key="2">
    <source>
        <dbReference type="Proteomes" id="UP000814140"/>
    </source>
</evidence>
<accession>A0ACB8T0Z8</accession>
<comment type="caution">
    <text evidence="1">The sequence shown here is derived from an EMBL/GenBank/DDBJ whole genome shotgun (WGS) entry which is preliminary data.</text>
</comment>
<sequence length="96" mass="10477">MSRTLPMFPAPPTCSLGRLHAPLHSLRLRSKSLPVLVSSRDFVPSSRRYIADIFSLAAEPKSAQPQSANDGRRHILRNVQEACRAGPDGIEMQAAA</sequence>
<organism evidence="1 2">
    <name type="scientific">Artomyces pyxidatus</name>
    <dbReference type="NCBI Taxonomy" id="48021"/>
    <lineage>
        <taxon>Eukaryota</taxon>
        <taxon>Fungi</taxon>
        <taxon>Dikarya</taxon>
        <taxon>Basidiomycota</taxon>
        <taxon>Agaricomycotina</taxon>
        <taxon>Agaricomycetes</taxon>
        <taxon>Russulales</taxon>
        <taxon>Auriscalpiaceae</taxon>
        <taxon>Artomyces</taxon>
    </lineage>
</organism>
<dbReference type="EMBL" id="MU277207">
    <property type="protein sequence ID" value="KAI0062443.1"/>
    <property type="molecule type" value="Genomic_DNA"/>
</dbReference>
<keyword evidence="2" id="KW-1185">Reference proteome</keyword>
<proteinExistence type="predicted"/>
<reference evidence="1" key="2">
    <citation type="journal article" date="2022" name="New Phytol.">
        <title>Evolutionary transition to the ectomycorrhizal habit in the genomes of a hyperdiverse lineage of mushroom-forming fungi.</title>
        <authorList>
            <person name="Looney B."/>
            <person name="Miyauchi S."/>
            <person name="Morin E."/>
            <person name="Drula E."/>
            <person name="Courty P.E."/>
            <person name="Kohler A."/>
            <person name="Kuo A."/>
            <person name="LaButti K."/>
            <person name="Pangilinan J."/>
            <person name="Lipzen A."/>
            <person name="Riley R."/>
            <person name="Andreopoulos W."/>
            <person name="He G."/>
            <person name="Johnson J."/>
            <person name="Nolan M."/>
            <person name="Tritt A."/>
            <person name="Barry K.W."/>
            <person name="Grigoriev I.V."/>
            <person name="Nagy L.G."/>
            <person name="Hibbett D."/>
            <person name="Henrissat B."/>
            <person name="Matheny P.B."/>
            <person name="Labbe J."/>
            <person name="Martin F.M."/>
        </authorList>
    </citation>
    <scope>NUCLEOTIDE SEQUENCE</scope>
    <source>
        <strain evidence="1">HHB10654</strain>
    </source>
</reference>
<protein>
    <submittedName>
        <fullName evidence="1">Uncharacterized protein</fullName>
    </submittedName>
</protein>
<dbReference type="Proteomes" id="UP000814140">
    <property type="component" value="Unassembled WGS sequence"/>
</dbReference>